<proteinExistence type="predicted"/>
<feature type="region of interest" description="Disordered" evidence="7">
    <location>
        <begin position="397"/>
        <end position="428"/>
    </location>
</feature>
<feature type="compositionally biased region" description="Polar residues" evidence="7">
    <location>
        <begin position="31"/>
        <end position="46"/>
    </location>
</feature>
<feature type="region of interest" description="Disordered" evidence="7">
    <location>
        <begin position="572"/>
        <end position="607"/>
    </location>
</feature>
<dbReference type="OrthoDB" id="302966at2759"/>
<reference evidence="10" key="2">
    <citation type="submission" date="2020-04" db="EMBL/GenBank/DDBJ databases">
        <authorList>
            <consortium name="NCBI Genome Project"/>
        </authorList>
    </citation>
    <scope>NUCLEOTIDE SEQUENCE</scope>
    <source>
        <strain evidence="10">CBS 342.82</strain>
    </source>
</reference>
<evidence type="ECO:0000256" key="2">
    <source>
        <dbReference type="ARBA" id="ARBA00022490"/>
    </source>
</evidence>
<dbReference type="InterPro" id="IPR039739">
    <property type="entry name" value="MAG2/RNF10"/>
</dbReference>
<keyword evidence="2" id="KW-0963">Cytoplasm</keyword>
<dbReference type="GO" id="GO:0045944">
    <property type="term" value="P:positive regulation of transcription by RNA polymerase II"/>
    <property type="evidence" value="ECO:0007669"/>
    <property type="project" value="TreeGrafter"/>
</dbReference>
<keyword evidence="4 6" id="KW-0863">Zinc-finger</keyword>
<reference evidence="10" key="1">
    <citation type="submission" date="2020-01" db="EMBL/GenBank/DDBJ databases">
        <authorList>
            <consortium name="DOE Joint Genome Institute"/>
            <person name="Haridas S."/>
            <person name="Albert R."/>
            <person name="Binder M."/>
            <person name="Bloem J."/>
            <person name="Labutti K."/>
            <person name="Salamov A."/>
            <person name="Andreopoulos B."/>
            <person name="Baker S.E."/>
            <person name="Barry K."/>
            <person name="Bills G."/>
            <person name="Bluhm B.H."/>
            <person name="Cannon C."/>
            <person name="Castanera R."/>
            <person name="Culley D.E."/>
            <person name="Daum C."/>
            <person name="Ezra D."/>
            <person name="Gonzalez J.B."/>
            <person name="Henrissat B."/>
            <person name="Kuo A."/>
            <person name="Liang C."/>
            <person name="Lipzen A."/>
            <person name="Lutzoni F."/>
            <person name="Magnuson J."/>
            <person name="Mondo S."/>
            <person name="Nolan M."/>
            <person name="Ohm R."/>
            <person name="Pangilinan J."/>
            <person name="Park H.-J."/>
            <person name="Ramirez L."/>
            <person name="Alfaro M."/>
            <person name="Sun H."/>
            <person name="Tritt A."/>
            <person name="Yoshinaga Y."/>
            <person name="Zwiers L.-H."/>
            <person name="Turgeon B.G."/>
            <person name="Goodwin S.B."/>
            <person name="Spatafora J.W."/>
            <person name="Crous P.W."/>
            <person name="Grigoriev I.V."/>
        </authorList>
    </citation>
    <scope>NUCLEOTIDE SEQUENCE</scope>
    <source>
        <strain evidence="10">CBS 342.82</strain>
    </source>
</reference>
<gene>
    <name evidence="10" type="ORF">K489DRAFT_326119</name>
</gene>
<evidence type="ECO:0000256" key="7">
    <source>
        <dbReference type="SAM" id="MobiDB-lite"/>
    </source>
</evidence>
<evidence type="ECO:0000256" key="1">
    <source>
        <dbReference type="ARBA" id="ARBA00004496"/>
    </source>
</evidence>
<dbReference type="Gene3D" id="3.30.40.10">
    <property type="entry name" value="Zinc/RING finger domain, C3HC4 (zinc finger)"/>
    <property type="match status" value="1"/>
</dbReference>
<evidence type="ECO:0000256" key="4">
    <source>
        <dbReference type="ARBA" id="ARBA00022771"/>
    </source>
</evidence>
<dbReference type="PANTHER" id="PTHR12983">
    <property type="entry name" value="RING FINGER 10 FAMILY MEMBER"/>
    <property type="match status" value="1"/>
</dbReference>
<dbReference type="PROSITE" id="PS50089">
    <property type="entry name" value="ZF_RING_2"/>
    <property type="match status" value="1"/>
</dbReference>
<evidence type="ECO:0000256" key="5">
    <source>
        <dbReference type="ARBA" id="ARBA00022833"/>
    </source>
</evidence>
<dbReference type="CDD" id="cd16536">
    <property type="entry name" value="RING-HC_RNF10"/>
    <property type="match status" value="1"/>
</dbReference>
<dbReference type="AlphaFoldDB" id="A0A6J3LTI6"/>
<dbReference type="InterPro" id="IPR001841">
    <property type="entry name" value="Znf_RING"/>
</dbReference>
<keyword evidence="9" id="KW-1185">Reference proteome</keyword>
<keyword evidence="5" id="KW-0862">Zinc</keyword>
<feature type="region of interest" description="Disordered" evidence="7">
    <location>
        <begin position="1"/>
        <end position="78"/>
    </location>
</feature>
<dbReference type="PROSITE" id="PS00518">
    <property type="entry name" value="ZF_RING_1"/>
    <property type="match status" value="1"/>
</dbReference>
<dbReference type="PANTHER" id="PTHR12983:SF9">
    <property type="entry name" value="E3 UBIQUITIN-PROTEIN LIGASE RNF10"/>
    <property type="match status" value="1"/>
</dbReference>
<feature type="domain" description="RING-type" evidence="8">
    <location>
        <begin position="199"/>
        <end position="256"/>
    </location>
</feature>
<evidence type="ECO:0000256" key="6">
    <source>
        <dbReference type="PROSITE-ProRule" id="PRU00175"/>
    </source>
</evidence>
<feature type="compositionally biased region" description="Gly residues" evidence="7">
    <location>
        <begin position="696"/>
        <end position="715"/>
    </location>
</feature>
<feature type="compositionally biased region" description="Low complexity" evidence="7">
    <location>
        <begin position="50"/>
        <end position="64"/>
    </location>
</feature>
<dbReference type="GeneID" id="54359683"/>
<name>A0A6J3LTI6_9PEZI</name>
<feature type="region of interest" description="Disordered" evidence="7">
    <location>
        <begin position="115"/>
        <end position="142"/>
    </location>
</feature>
<sequence length="736" mass="80359">MSQSPALSNKVATSASKSSNAASTSNNNNNQTGPAVSQAQQFFTHDSSSRRPNAPTRAATAPRNVQSSKPKHKHGKRFQALDEDAEAETFSMQNPHGRRGQQSITHLMQFALPPRPNAQQYGGRSHGGGARPRQRNNPTWGLGSGYHSTDKARYIHANYRFIVDPRGDYHVQTEDADVHLDWANVLQVVASSQSQTASCPICLGEPTAPRMAKCGHIFCLSCLIRYMHSEDASTASSTTHSASPEKRPRWKKCPICYDSIYISETKPVRMYAGQESPVPPTEGSDIVLRLVKRKAHSTLAMPRENVDATISSDDVPWFFAAEVMDYARVMKGSEEYMLAQYDEALEAVQEQHREDELMFGEDDEWTNRAVRMLLEAKEKTRGIGNPPKTMIRKLEAASTNGTSSEQRPPYSSPTDESTTHESSADEPAIPRTIHDLHARQQAEKPPPSEYLFYHSLPHAYLSPLDIRVLKTHFGSYTTFPTALLPRIERVSTGHVVDDDLRRKCKYLSHLPRGCEVSFLECDWSDVVSEAVLAEYAPVLDRRRKRWQDKVSREEKERLRIERDAEREVSAMRGRGVGRRPGDDDDGFFSAVDPNLLPHSPGGSASSWSHAAAAAGAGGNSLLPITPRPGFTSLASPSTSPNLGRRTVWGTAAVAPDSGTEDWAAAAIANPRSGMNDDDGWLQGWEKDLLLELDSPSGGGGNHSSGGGGGGGGGGGKKGKKGKKITLMSTGGARRGA</sequence>
<dbReference type="InterPro" id="IPR017907">
    <property type="entry name" value="Znf_RING_CS"/>
</dbReference>
<dbReference type="SUPFAM" id="SSF57850">
    <property type="entry name" value="RING/U-box"/>
    <property type="match status" value="1"/>
</dbReference>
<reference evidence="10" key="3">
    <citation type="submission" date="2025-08" db="UniProtKB">
        <authorList>
            <consortium name="RefSeq"/>
        </authorList>
    </citation>
    <scope>IDENTIFICATION</scope>
    <source>
        <strain evidence="10">CBS 342.82</strain>
    </source>
</reference>
<feature type="region of interest" description="Disordered" evidence="7">
    <location>
        <begin position="689"/>
        <end position="736"/>
    </location>
</feature>
<feature type="compositionally biased region" description="Low complexity" evidence="7">
    <location>
        <begin position="597"/>
        <end position="607"/>
    </location>
</feature>
<dbReference type="InterPro" id="IPR013083">
    <property type="entry name" value="Znf_RING/FYVE/PHD"/>
</dbReference>
<dbReference type="GO" id="GO:0000976">
    <property type="term" value="F:transcription cis-regulatory region binding"/>
    <property type="evidence" value="ECO:0007669"/>
    <property type="project" value="TreeGrafter"/>
</dbReference>
<evidence type="ECO:0000313" key="9">
    <source>
        <dbReference type="Proteomes" id="UP000504637"/>
    </source>
</evidence>
<protein>
    <recommendedName>
        <fullName evidence="8">RING-type domain-containing protein</fullName>
    </recommendedName>
</protein>
<evidence type="ECO:0000256" key="3">
    <source>
        <dbReference type="ARBA" id="ARBA00022723"/>
    </source>
</evidence>
<dbReference type="GO" id="GO:0005737">
    <property type="term" value="C:cytoplasm"/>
    <property type="evidence" value="ECO:0007669"/>
    <property type="project" value="UniProtKB-SubCell"/>
</dbReference>
<feature type="compositionally biased region" description="Polar residues" evidence="7">
    <location>
        <begin position="397"/>
        <end position="406"/>
    </location>
</feature>
<dbReference type="GO" id="GO:0008270">
    <property type="term" value="F:zinc ion binding"/>
    <property type="evidence" value="ECO:0007669"/>
    <property type="project" value="UniProtKB-KW"/>
</dbReference>
<organism evidence="10">
    <name type="scientific">Dissoconium aciculare CBS 342.82</name>
    <dbReference type="NCBI Taxonomy" id="1314786"/>
    <lineage>
        <taxon>Eukaryota</taxon>
        <taxon>Fungi</taxon>
        <taxon>Dikarya</taxon>
        <taxon>Ascomycota</taxon>
        <taxon>Pezizomycotina</taxon>
        <taxon>Dothideomycetes</taxon>
        <taxon>Dothideomycetidae</taxon>
        <taxon>Mycosphaerellales</taxon>
        <taxon>Dissoconiaceae</taxon>
        <taxon>Dissoconium</taxon>
    </lineage>
</organism>
<dbReference type="InterPro" id="IPR027370">
    <property type="entry name" value="Znf-RING_euk"/>
</dbReference>
<keyword evidence="3" id="KW-0479">Metal-binding</keyword>
<evidence type="ECO:0000313" key="10">
    <source>
        <dbReference type="RefSeq" id="XP_033456131.1"/>
    </source>
</evidence>
<comment type="subcellular location">
    <subcellularLocation>
        <location evidence="1">Cytoplasm</location>
    </subcellularLocation>
</comment>
<accession>A0A6J3LTI6</accession>
<evidence type="ECO:0000259" key="8">
    <source>
        <dbReference type="PROSITE" id="PS50089"/>
    </source>
</evidence>
<dbReference type="Proteomes" id="UP000504637">
    <property type="component" value="Unplaced"/>
</dbReference>
<feature type="compositionally biased region" description="Low complexity" evidence="7">
    <location>
        <begin position="8"/>
        <end position="30"/>
    </location>
</feature>
<dbReference type="SMART" id="SM00184">
    <property type="entry name" value="RING"/>
    <property type="match status" value="1"/>
</dbReference>
<dbReference type="RefSeq" id="XP_033456131.1">
    <property type="nucleotide sequence ID" value="XM_033601883.1"/>
</dbReference>
<dbReference type="Pfam" id="PF13445">
    <property type="entry name" value="zf-RING_UBOX"/>
    <property type="match status" value="1"/>
</dbReference>